<protein>
    <recommendedName>
        <fullName evidence="3">NtA domain-containing protein</fullName>
    </recommendedName>
</protein>
<dbReference type="AlphaFoldDB" id="A0A3M7T5U1"/>
<dbReference type="Gene3D" id="2.40.50.120">
    <property type="match status" value="1"/>
</dbReference>
<feature type="chain" id="PRO_5018108211" description="NtA domain-containing protein" evidence="2">
    <location>
        <begin position="23"/>
        <end position="265"/>
    </location>
</feature>
<feature type="signal peptide" evidence="2">
    <location>
        <begin position="1"/>
        <end position="22"/>
    </location>
</feature>
<dbReference type="GO" id="GO:0043236">
    <property type="term" value="F:laminin binding"/>
    <property type="evidence" value="ECO:0007669"/>
    <property type="project" value="InterPro"/>
</dbReference>
<dbReference type="PROSITE" id="PS51121">
    <property type="entry name" value="NTA"/>
    <property type="match status" value="1"/>
</dbReference>
<dbReference type="InterPro" id="IPR004850">
    <property type="entry name" value="NtA_dom"/>
</dbReference>
<dbReference type="OrthoDB" id="126772at2759"/>
<comment type="caution">
    <text evidence="4">The sequence shown here is derived from an EMBL/GenBank/DDBJ whole genome shotgun (WGS) entry which is preliminary data.</text>
</comment>
<dbReference type="SUPFAM" id="SSF50242">
    <property type="entry name" value="TIMP-like"/>
    <property type="match status" value="1"/>
</dbReference>
<dbReference type="InterPro" id="IPR008993">
    <property type="entry name" value="TIMP-like_OB-fold"/>
</dbReference>
<name>A0A3M7T5U1_BRAPC</name>
<accession>A0A3M7T5U1</accession>
<sequence>MSKAKFFYLVVFVLSVIYRIESLKTCIEKPIELRVENAEVICSGIVRKVDWNHSDQTYGAFVQLNNIVKGASLLNDHLNISLDNKDSMRTKPIDKADTWKNLVYIKDFGSKICESDVRTNDVRIFLVKFDAKKKHLVLNSSLIRISPVKTQNFEIISNNFNFNFTKFIKMPEKKKNSKISMINFFSIFKRENIIFYVFFNIIHVELKPKLRIEQKLRKIFSIKFGSTLNLFLNFLLTFYTKFSQETLMIYQIKHFAIDKILFAVH</sequence>
<dbReference type="EMBL" id="REGN01000224">
    <property type="protein sequence ID" value="RNA43443.1"/>
    <property type="molecule type" value="Genomic_DNA"/>
</dbReference>
<gene>
    <name evidence="4" type="ORF">BpHYR1_039739</name>
</gene>
<evidence type="ECO:0000313" key="4">
    <source>
        <dbReference type="EMBL" id="RNA43443.1"/>
    </source>
</evidence>
<evidence type="ECO:0000313" key="5">
    <source>
        <dbReference type="Proteomes" id="UP000276133"/>
    </source>
</evidence>
<comment type="caution">
    <text evidence="1">Lacks conserved residue(s) required for the propagation of feature annotation.</text>
</comment>
<dbReference type="GO" id="GO:0005886">
    <property type="term" value="C:plasma membrane"/>
    <property type="evidence" value="ECO:0007669"/>
    <property type="project" value="GOC"/>
</dbReference>
<feature type="domain" description="NtA" evidence="3">
    <location>
        <begin position="26"/>
        <end position="171"/>
    </location>
</feature>
<evidence type="ECO:0000256" key="1">
    <source>
        <dbReference type="PROSITE-ProRule" id="PRU00443"/>
    </source>
</evidence>
<reference evidence="4 5" key="1">
    <citation type="journal article" date="2018" name="Sci. Rep.">
        <title>Genomic signatures of local adaptation to the degree of environmental predictability in rotifers.</title>
        <authorList>
            <person name="Franch-Gras L."/>
            <person name="Hahn C."/>
            <person name="Garcia-Roger E.M."/>
            <person name="Carmona M.J."/>
            <person name="Serra M."/>
            <person name="Gomez A."/>
        </authorList>
    </citation>
    <scope>NUCLEOTIDE SEQUENCE [LARGE SCALE GENOMIC DNA]</scope>
    <source>
        <strain evidence="4">HYR1</strain>
    </source>
</reference>
<organism evidence="4 5">
    <name type="scientific">Brachionus plicatilis</name>
    <name type="common">Marine rotifer</name>
    <name type="synonym">Brachionus muelleri</name>
    <dbReference type="NCBI Taxonomy" id="10195"/>
    <lineage>
        <taxon>Eukaryota</taxon>
        <taxon>Metazoa</taxon>
        <taxon>Spiralia</taxon>
        <taxon>Gnathifera</taxon>
        <taxon>Rotifera</taxon>
        <taxon>Eurotatoria</taxon>
        <taxon>Monogononta</taxon>
        <taxon>Pseudotrocha</taxon>
        <taxon>Ploima</taxon>
        <taxon>Brachionidae</taxon>
        <taxon>Brachionus</taxon>
    </lineage>
</organism>
<evidence type="ECO:0000256" key="2">
    <source>
        <dbReference type="SAM" id="SignalP"/>
    </source>
</evidence>
<dbReference type="Pfam" id="PF03146">
    <property type="entry name" value="NtA"/>
    <property type="match status" value="1"/>
</dbReference>
<keyword evidence="5" id="KW-1185">Reference proteome</keyword>
<dbReference type="GO" id="GO:0043113">
    <property type="term" value="P:receptor clustering"/>
    <property type="evidence" value="ECO:0007669"/>
    <property type="project" value="InterPro"/>
</dbReference>
<proteinExistence type="predicted"/>
<evidence type="ECO:0000259" key="3">
    <source>
        <dbReference type="PROSITE" id="PS51121"/>
    </source>
</evidence>
<dbReference type="Proteomes" id="UP000276133">
    <property type="component" value="Unassembled WGS sequence"/>
</dbReference>
<keyword evidence="2" id="KW-0732">Signal</keyword>
<dbReference type="STRING" id="10195.A0A3M7T5U1"/>